<evidence type="ECO:0000313" key="1">
    <source>
        <dbReference type="EMBL" id="KAI8003954.1"/>
    </source>
</evidence>
<protein>
    <submittedName>
        <fullName evidence="1">Uncharacterized protein</fullName>
    </submittedName>
</protein>
<evidence type="ECO:0000313" key="2">
    <source>
        <dbReference type="Proteomes" id="UP001060215"/>
    </source>
</evidence>
<dbReference type="EMBL" id="CM045766">
    <property type="protein sequence ID" value="KAI8003954.1"/>
    <property type="molecule type" value="Genomic_DNA"/>
</dbReference>
<comment type="caution">
    <text evidence="1">The sequence shown here is derived from an EMBL/GenBank/DDBJ whole genome shotgun (WGS) entry which is preliminary data.</text>
</comment>
<keyword evidence="2" id="KW-1185">Reference proteome</keyword>
<gene>
    <name evidence="1" type="ORF">LOK49_LG08G02622</name>
</gene>
<dbReference type="Proteomes" id="UP001060215">
    <property type="component" value="Chromosome 9"/>
</dbReference>
<name>A0ACC0GTF0_9ERIC</name>
<organism evidence="1 2">
    <name type="scientific">Camellia lanceoleosa</name>
    <dbReference type="NCBI Taxonomy" id="1840588"/>
    <lineage>
        <taxon>Eukaryota</taxon>
        <taxon>Viridiplantae</taxon>
        <taxon>Streptophyta</taxon>
        <taxon>Embryophyta</taxon>
        <taxon>Tracheophyta</taxon>
        <taxon>Spermatophyta</taxon>
        <taxon>Magnoliopsida</taxon>
        <taxon>eudicotyledons</taxon>
        <taxon>Gunneridae</taxon>
        <taxon>Pentapetalae</taxon>
        <taxon>asterids</taxon>
        <taxon>Ericales</taxon>
        <taxon>Theaceae</taxon>
        <taxon>Camellia</taxon>
    </lineage>
</organism>
<reference evidence="1 2" key="1">
    <citation type="journal article" date="2022" name="Plant J.">
        <title>Chromosome-level genome of Camellia lanceoleosa provides a valuable resource for understanding genome evolution and self-incompatibility.</title>
        <authorList>
            <person name="Gong W."/>
            <person name="Xiao S."/>
            <person name="Wang L."/>
            <person name="Liao Z."/>
            <person name="Chang Y."/>
            <person name="Mo W."/>
            <person name="Hu G."/>
            <person name="Li W."/>
            <person name="Zhao G."/>
            <person name="Zhu H."/>
            <person name="Hu X."/>
            <person name="Ji K."/>
            <person name="Xiang X."/>
            <person name="Song Q."/>
            <person name="Yuan D."/>
            <person name="Jin S."/>
            <person name="Zhang L."/>
        </authorList>
    </citation>
    <scope>NUCLEOTIDE SEQUENCE [LARGE SCALE GENOMIC DNA]</scope>
    <source>
        <strain evidence="1">SQ_2022a</strain>
    </source>
</reference>
<accession>A0ACC0GTF0</accession>
<proteinExistence type="predicted"/>
<sequence>MVDTTQGPTDPFTIELEKGMDESVDNLNLCLIGKIMVPKLLNKQANEDDKALVLKTAPWSIMGNLLVHGLPMDKMTRRNGQIIGESIRKTIGVEAPNDGLPLFRSFLIIRVKVNVTLPLLRRFKLQRQIKGLTEIKEIWVSFKYERLADFCYNCGRIGHDKDSCKFVSREIGRQSGYGPEMRTGVARNISLPVEFYWHQIDELEDRLHLLLQRNSNPQRGSVDGLRAKPKISQTSTMGNGA</sequence>